<dbReference type="InterPro" id="IPR027417">
    <property type="entry name" value="P-loop_NTPase"/>
</dbReference>
<sequence>MSGGTGPGAERVTRRAGGRIIIGGLTRAPRPGPRQTVELIGPNGSGKSTLPRLLAGVLAPTSGVITLAGRPLPGLGRRTVARRVAVVGQHAHTQAEPTVRDVLALGRIPHRRAWAAATAVGTRAVTEALARTGLTDRADQPWHALSGGSASAPRSPAPSPRNPANCSSTNYQPPRHPA</sequence>
<dbReference type="InterPro" id="IPR003439">
    <property type="entry name" value="ABC_transporter-like_ATP-bd"/>
</dbReference>
<gene>
    <name evidence="3" type="ORF">GCM10010339_55750</name>
</gene>
<reference evidence="3" key="2">
    <citation type="submission" date="2020-09" db="EMBL/GenBank/DDBJ databases">
        <authorList>
            <person name="Sun Q."/>
            <person name="Ohkuma M."/>
        </authorList>
    </citation>
    <scope>NUCLEOTIDE SEQUENCE</scope>
    <source>
        <strain evidence="3">JCM 4714</strain>
    </source>
</reference>
<dbReference type="AlphaFoldDB" id="A0A918YNW4"/>
<keyword evidence="4" id="KW-1185">Reference proteome</keyword>
<evidence type="ECO:0000313" key="3">
    <source>
        <dbReference type="EMBL" id="GHE08221.1"/>
    </source>
</evidence>
<evidence type="ECO:0000256" key="1">
    <source>
        <dbReference type="SAM" id="MobiDB-lite"/>
    </source>
</evidence>
<comment type="caution">
    <text evidence="3">The sequence shown here is derived from an EMBL/GenBank/DDBJ whole genome shotgun (WGS) entry which is preliminary data.</text>
</comment>
<dbReference type="GO" id="GO:0016887">
    <property type="term" value="F:ATP hydrolysis activity"/>
    <property type="evidence" value="ECO:0007669"/>
    <property type="project" value="InterPro"/>
</dbReference>
<dbReference type="Pfam" id="PF00005">
    <property type="entry name" value="ABC_tran"/>
    <property type="match status" value="1"/>
</dbReference>
<reference evidence="3" key="1">
    <citation type="journal article" date="2014" name="Int. J. Syst. Evol. Microbiol.">
        <title>Complete genome sequence of Corynebacterium casei LMG S-19264T (=DSM 44701T), isolated from a smear-ripened cheese.</title>
        <authorList>
            <consortium name="US DOE Joint Genome Institute (JGI-PGF)"/>
            <person name="Walter F."/>
            <person name="Albersmeier A."/>
            <person name="Kalinowski J."/>
            <person name="Ruckert C."/>
        </authorList>
    </citation>
    <scope>NUCLEOTIDE SEQUENCE</scope>
    <source>
        <strain evidence="3">JCM 4714</strain>
    </source>
</reference>
<dbReference type="EMBL" id="BMVG01000016">
    <property type="protein sequence ID" value="GHE08221.1"/>
    <property type="molecule type" value="Genomic_DNA"/>
</dbReference>
<proteinExistence type="predicted"/>
<name>A0A918YNW4_9ACTN</name>
<dbReference type="Gene3D" id="3.40.50.300">
    <property type="entry name" value="P-loop containing nucleotide triphosphate hydrolases"/>
    <property type="match status" value="1"/>
</dbReference>
<evidence type="ECO:0000313" key="4">
    <source>
        <dbReference type="Proteomes" id="UP000655443"/>
    </source>
</evidence>
<feature type="region of interest" description="Disordered" evidence="1">
    <location>
        <begin position="135"/>
        <end position="178"/>
    </location>
</feature>
<dbReference type="PANTHER" id="PTHR42794:SF2">
    <property type="entry name" value="ABC TRANSPORTER ATP-BINDING PROTEIN"/>
    <property type="match status" value="1"/>
</dbReference>
<feature type="domain" description="ABC transporter" evidence="2">
    <location>
        <begin position="34"/>
        <end position="149"/>
    </location>
</feature>
<evidence type="ECO:0000259" key="2">
    <source>
        <dbReference type="Pfam" id="PF00005"/>
    </source>
</evidence>
<dbReference type="GO" id="GO:0005524">
    <property type="term" value="F:ATP binding"/>
    <property type="evidence" value="ECO:0007669"/>
    <property type="project" value="InterPro"/>
</dbReference>
<dbReference type="PANTHER" id="PTHR42794">
    <property type="entry name" value="HEMIN IMPORT ATP-BINDING PROTEIN HMUV"/>
    <property type="match status" value="1"/>
</dbReference>
<feature type="compositionally biased region" description="Low complexity" evidence="1">
    <location>
        <begin position="144"/>
        <end position="154"/>
    </location>
</feature>
<protein>
    <recommendedName>
        <fullName evidence="2">ABC transporter domain-containing protein</fullName>
    </recommendedName>
</protein>
<organism evidence="3 4">
    <name type="scientific">Streptomyces alanosinicus</name>
    <dbReference type="NCBI Taxonomy" id="68171"/>
    <lineage>
        <taxon>Bacteria</taxon>
        <taxon>Bacillati</taxon>
        <taxon>Actinomycetota</taxon>
        <taxon>Actinomycetes</taxon>
        <taxon>Kitasatosporales</taxon>
        <taxon>Streptomycetaceae</taxon>
        <taxon>Streptomyces</taxon>
    </lineage>
</organism>
<accession>A0A918YNW4</accession>
<dbReference type="Proteomes" id="UP000655443">
    <property type="component" value="Unassembled WGS sequence"/>
</dbReference>
<dbReference type="SUPFAM" id="SSF52540">
    <property type="entry name" value="P-loop containing nucleoside triphosphate hydrolases"/>
    <property type="match status" value="1"/>
</dbReference>